<comment type="subcellular location">
    <subcellularLocation>
        <location evidence="1">Cell membrane</location>
        <topology evidence="1">Multi-pass membrane protein</topology>
    </subcellularLocation>
</comment>
<dbReference type="AlphaFoldDB" id="A0A2T1K4C7"/>
<evidence type="ECO:0000256" key="4">
    <source>
        <dbReference type="ARBA" id="ARBA00022989"/>
    </source>
</evidence>
<feature type="transmembrane region" description="Helical" evidence="6">
    <location>
        <begin position="327"/>
        <end position="346"/>
    </location>
</feature>
<accession>A0A2T1K4C7</accession>
<keyword evidence="9" id="KW-1185">Reference proteome</keyword>
<keyword evidence="2" id="KW-1003">Cell membrane</keyword>
<sequence>MIPVGIIAFSLGVILLYRFTILPPSAGLFVAGLALLPFVLAGRLFARKVSVMLFAAILGLGWAAAHSERSLQQQLPAELERTPLQVSGYLCSLPAPGSFDSLRFDFCVSRWHDLSQAERPLPDKLRLSWYGRKGQTLPGHRLQLQVSLKRPHGNLNPDGFRYENWLFRQGIRATGSVKRVEEDNSVACGIRCRYHNWHRNMAEQAQRSFGNAQHYPLVASLLIGDRRYLNEEHWQVLRATGTIHLVAISGLHLGLVAVAIGLVARRVLLAGVASSVKAQTLRTLIFFAVLCGCTGYALLAGFTVPTRRALIMVSVGGWYLLRARQHSAWWPFSLALLAVLLLDPLAPLDQGFWLSFGAVALLLMAFAGRLRSPGWLASLFLAQLVAFFGLWPMLMLAGQDQPLAAMLANLLAIPWLTLIVMPLLFAGAVLVFAGVPAEPWVVYGYDGSLGLLWYWLGHVASLPLGSLQVMSLPLAISVAALVLFGVRWPDWRWCGLLVAAMGLSVCSVSGDSVDGENPLVAIPEVRVLDVGQGLAVVARTGHKVMIYDTGPEVKGVYSAVESVLIPGLRAMGVKAIDLLVISHGDSDHAGGLEALAEAFPIGDIVSGEPELVSGRLNRPVKRCRQDVWLWPGLELSFWRTREQAQGNDASCVLSLRHRPSGAELLLTGDISTRVETEMILEPWPAAKLAGQRFVIAPHHGSKTSSSRAWIEWIRPDTVIYTAGYRHHFGHPHEDVTARYRVAGANAFNTACSGQITLKFTPLGLVMSEIWRTQPFWISADNQVRAQCKIL</sequence>
<feature type="transmembrane region" description="Helical" evidence="6">
    <location>
        <begin position="284"/>
        <end position="306"/>
    </location>
</feature>
<organism evidence="8 9">
    <name type="scientific">Marinobacter fuscus</name>
    <dbReference type="NCBI Taxonomy" id="2109942"/>
    <lineage>
        <taxon>Bacteria</taxon>
        <taxon>Pseudomonadati</taxon>
        <taxon>Pseudomonadota</taxon>
        <taxon>Gammaproteobacteria</taxon>
        <taxon>Pseudomonadales</taxon>
        <taxon>Marinobacteraceae</taxon>
        <taxon>Marinobacter</taxon>
    </lineage>
</organism>
<dbReference type="InterPro" id="IPR036866">
    <property type="entry name" value="RibonucZ/Hydroxyglut_hydro"/>
</dbReference>
<protein>
    <submittedName>
        <fullName evidence="8">DNA internalization-related competence protein ComEC/Rec2</fullName>
    </submittedName>
</protein>
<dbReference type="PANTHER" id="PTHR30619:SF1">
    <property type="entry name" value="RECOMBINATION PROTEIN 2"/>
    <property type="match status" value="1"/>
</dbReference>
<evidence type="ECO:0000256" key="1">
    <source>
        <dbReference type="ARBA" id="ARBA00004651"/>
    </source>
</evidence>
<dbReference type="OrthoDB" id="9761531at2"/>
<evidence type="ECO:0000256" key="5">
    <source>
        <dbReference type="ARBA" id="ARBA00023136"/>
    </source>
</evidence>
<dbReference type="GO" id="GO:0005886">
    <property type="term" value="C:plasma membrane"/>
    <property type="evidence" value="ECO:0007669"/>
    <property type="project" value="UniProtKB-SubCell"/>
</dbReference>
<evidence type="ECO:0000256" key="6">
    <source>
        <dbReference type="SAM" id="Phobius"/>
    </source>
</evidence>
<keyword evidence="3 6" id="KW-0812">Transmembrane</keyword>
<dbReference type="Gene3D" id="3.60.15.10">
    <property type="entry name" value="Ribonuclease Z/Hydroxyacylglutathione hydrolase-like"/>
    <property type="match status" value="1"/>
</dbReference>
<dbReference type="Pfam" id="PF03772">
    <property type="entry name" value="Competence"/>
    <property type="match status" value="1"/>
</dbReference>
<name>A0A2T1K4C7_9GAMM</name>
<dbReference type="NCBIfam" id="TIGR00360">
    <property type="entry name" value="ComEC_N-term"/>
    <property type="match status" value="1"/>
</dbReference>
<keyword evidence="5 6" id="KW-0472">Membrane</keyword>
<dbReference type="GO" id="GO:0030420">
    <property type="term" value="P:establishment of competence for transformation"/>
    <property type="evidence" value="ECO:0007669"/>
    <property type="project" value="InterPro"/>
</dbReference>
<dbReference type="InterPro" id="IPR025405">
    <property type="entry name" value="DUF4131"/>
</dbReference>
<dbReference type="InterPro" id="IPR004797">
    <property type="entry name" value="Competence_ComEC/Rec2"/>
</dbReference>
<dbReference type="InterPro" id="IPR035681">
    <property type="entry name" value="ComA-like_MBL"/>
</dbReference>
<dbReference type="NCBIfam" id="TIGR00361">
    <property type="entry name" value="ComEC_Rec2"/>
    <property type="match status" value="1"/>
</dbReference>
<dbReference type="InterPro" id="IPR001279">
    <property type="entry name" value="Metallo-B-lactamas"/>
</dbReference>
<feature type="transmembrane region" description="Helical" evidence="6">
    <location>
        <begin position="406"/>
        <end position="433"/>
    </location>
</feature>
<proteinExistence type="predicted"/>
<evidence type="ECO:0000259" key="7">
    <source>
        <dbReference type="SMART" id="SM00849"/>
    </source>
</evidence>
<feature type="transmembrane region" description="Helical" evidence="6">
    <location>
        <begin position="440"/>
        <end position="456"/>
    </location>
</feature>
<feature type="domain" description="Metallo-beta-lactamase" evidence="7">
    <location>
        <begin position="532"/>
        <end position="724"/>
    </location>
</feature>
<evidence type="ECO:0000256" key="2">
    <source>
        <dbReference type="ARBA" id="ARBA00022475"/>
    </source>
</evidence>
<feature type="transmembrane region" description="Helical" evidence="6">
    <location>
        <begin position="468"/>
        <end position="486"/>
    </location>
</feature>
<dbReference type="SMART" id="SM00849">
    <property type="entry name" value="Lactamase_B"/>
    <property type="match status" value="1"/>
</dbReference>
<evidence type="ECO:0000256" key="3">
    <source>
        <dbReference type="ARBA" id="ARBA00022692"/>
    </source>
</evidence>
<dbReference type="EMBL" id="PXNP01000109">
    <property type="protein sequence ID" value="PSF05009.1"/>
    <property type="molecule type" value="Genomic_DNA"/>
</dbReference>
<dbReference type="Proteomes" id="UP000239866">
    <property type="component" value="Unassembled WGS sequence"/>
</dbReference>
<feature type="transmembrane region" description="Helical" evidence="6">
    <location>
        <begin position="375"/>
        <end position="394"/>
    </location>
</feature>
<feature type="transmembrane region" description="Helical" evidence="6">
    <location>
        <begin position="7"/>
        <end position="39"/>
    </location>
</feature>
<dbReference type="PANTHER" id="PTHR30619">
    <property type="entry name" value="DNA INTERNALIZATION/COMPETENCE PROTEIN COMEC/REC2"/>
    <property type="match status" value="1"/>
</dbReference>
<dbReference type="InterPro" id="IPR052159">
    <property type="entry name" value="Competence_DNA_uptake"/>
</dbReference>
<comment type="caution">
    <text evidence="8">The sequence shown here is derived from an EMBL/GenBank/DDBJ whole genome shotgun (WGS) entry which is preliminary data.</text>
</comment>
<reference evidence="8 9" key="1">
    <citation type="submission" date="2018-03" db="EMBL/GenBank/DDBJ databases">
        <title>Marinobacter brunus sp. nov., a marine bacterium of Gamma-proteobacteria isolated from the surface seawater of the South China Sea.</title>
        <authorList>
            <person name="Cheng H."/>
            <person name="Wu Y.-H."/>
            <person name="Xamxidin M."/>
            <person name="Xu X.-W."/>
        </authorList>
    </citation>
    <scope>NUCLEOTIDE SEQUENCE [LARGE SCALE GENOMIC DNA]</scope>
    <source>
        <strain evidence="8 9">NH169-3</strain>
    </source>
</reference>
<dbReference type="InterPro" id="IPR004477">
    <property type="entry name" value="ComEC_N"/>
</dbReference>
<dbReference type="Pfam" id="PF00753">
    <property type="entry name" value="Lactamase_B"/>
    <property type="match status" value="1"/>
</dbReference>
<evidence type="ECO:0000313" key="8">
    <source>
        <dbReference type="EMBL" id="PSF05009.1"/>
    </source>
</evidence>
<feature type="transmembrane region" description="Helical" evidence="6">
    <location>
        <begin position="352"/>
        <end position="368"/>
    </location>
</feature>
<evidence type="ECO:0000313" key="9">
    <source>
        <dbReference type="Proteomes" id="UP000239866"/>
    </source>
</evidence>
<keyword evidence="4 6" id="KW-1133">Transmembrane helix</keyword>
<dbReference type="CDD" id="cd07731">
    <property type="entry name" value="ComA-like_MBL-fold"/>
    <property type="match status" value="1"/>
</dbReference>
<feature type="transmembrane region" description="Helical" evidence="6">
    <location>
        <begin position="243"/>
        <end position="264"/>
    </location>
</feature>
<gene>
    <name evidence="8" type="ORF">C7H09_18140</name>
</gene>
<dbReference type="SUPFAM" id="SSF56281">
    <property type="entry name" value="Metallo-hydrolase/oxidoreductase"/>
    <property type="match status" value="1"/>
</dbReference>
<dbReference type="Pfam" id="PF13567">
    <property type="entry name" value="DUF4131"/>
    <property type="match status" value="1"/>
</dbReference>